<evidence type="ECO:0000313" key="10">
    <source>
        <dbReference type="Proteomes" id="UP000183442"/>
    </source>
</evidence>
<evidence type="ECO:0000313" key="8">
    <source>
        <dbReference type="EMBL" id="SFL20666.1"/>
    </source>
</evidence>
<organism evidence="7 9">
    <name type="scientific">Methanobrevibacter olleyae</name>
    <dbReference type="NCBI Taxonomy" id="294671"/>
    <lineage>
        <taxon>Archaea</taxon>
        <taxon>Methanobacteriati</taxon>
        <taxon>Methanobacteriota</taxon>
        <taxon>Methanomada group</taxon>
        <taxon>Methanobacteria</taxon>
        <taxon>Methanobacteriales</taxon>
        <taxon>Methanobacteriaceae</taxon>
        <taxon>Methanobrevibacter</taxon>
    </lineage>
</organism>
<evidence type="ECO:0000256" key="5">
    <source>
        <dbReference type="ARBA" id="ARBA00023136"/>
    </source>
</evidence>
<dbReference type="OrthoDB" id="75899at2157"/>
<dbReference type="PATRIC" id="fig|294671.3.peg.1354"/>
<reference evidence="7 9" key="1">
    <citation type="journal article" date="2016" name="Genome Announc.">
        <title>Draft Genome Sequence of the Rumen Methanogen Methanobrevibacter olleyae YLM1.</title>
        <authorList>
            <person name="Kelly W.J."/>
            <person name="Li D."/>
            <person name="Lambie S.C."/>
            <person name="Cox F."/>
            <person name="Attwood G.T."/>
            <person name="Altermann E."/>
            <person name="Leahy S.C."/>
        </authorList>
    </citation>
    <scope>NUCLEOTIDE SEQUENCE [LARGE SCALE GENOMIC DNA]</scope>
    <source>
        <strain evidence="7 9">YLM1</strain>
    </source>
</reference>
<sequence length="134" mass="14168">MAIDIKHHKEKLGGNEPEINLVPFIDILFTLLIFLVVTSTFGAASVSDDTGTGTGKPNMTDTAGDAEYYLIPVAGLKKVTVNGVDMSSEIKGNAIGVHARVLDQGDVQIKTSEHAIIIQTPAGMSPQEAVHSPE</sequence>
<gene>
    <name evidence="8" type="ORF">SAMN02910297_00227</name>
    <name evidence="7" type="ORF">YLM1_1297</name>
</gene>
<dbReference type="EMBL" id="CP014265">
    <property type="protein sequence ID" value="AMK15854.1"/>
    <property type="molecule type" value="Genomic_DNA"/>
</dbReference>
<dbReference type="GeneID" id="28489608"/>
<evidence type="ECO:0000256" key="3">
    <source>
        <dbReference type="ARBA" id="ARBA00022692"/>
    </source>
</evidence>
<reference evidence="8" key="3">
    <citation type="submission" date="2016-10" db="EMBL/GenBank/DDBJ databases">
        <authorList>
            <person name="de Groot N.N."/>
        </authorList>
    </citation>
    <scope>NUCLEOTIDE SEQUENCE [LARGE SCALE GENOMIC DNA]</scope>
    <source>
        <strain evidence="8">DSM 16632</strain>
    </source>
</reference>
<dbReference type="EMBL" id="FOTL01000002">
    <property type="protein sequence ID" value="SFL20666.1"/>
    <property type="molecule type" value="Genomic_DNA"/>
</dbReference>
<keyword evidence="9" id="KW-1185">Reference proteome</keyword>
<dbReference type="Proteomes" id="UP000066376">
    <property type="component" value="Chromosome"/>
</dbReference>
<name>A0A126R1C7_METOL</name>
<keyword evidence="2" id="KW-1003">Cell membrane</keyword>
<evidence type="ECO:0000256" key="1">
    <source>
        <dbReference type="ARBA" id="ARBA00004162"/>
    </source>
</evidence>
<dbReference type="STRING" id="294671.YLM1_1297"/>
<dbReference type="InterPro" id="IPR003400">
    <property type="entry name" value="ExbD"/>
</dbReference>
<dbReference type="Proteomes" id="UP000183442">
    <property type="component" value="Unassembled WGS sequence"/>
</dbReference>
<keyword evidence="4 6" id="KW-1133">Transmembrane helix</keyword>
<dbReference type="Pfam" id="PF02472">
    <property type="entry name" value="ExbD"/>
    <property type="match status" value="1"/>
</dbReference>
<dbReference type="GO" id="GO:0022857">
    <property type="term" value="F:transmembrane transporter activity"/>
    <property type="evidence" value="ECO:0007669"/>
    <property type="project" value="InterPro"/>
</dbReference>
<dbReference type="RefSeq" id="WP_067147480.1">
    <property type="nucleotide sequence ID" value="NZ_CP014265.1"/>
</dbReference>
<evidence type="ECO:0000313" key="7">
    <source>
        <dbReference type="EMBL" id="AMK15854.1"/>
    </source>
</evidence>
<evidence type="ECO:0000313" key="9">
    <source>
        <dbReference type="Proteomes" id="UP000066376"/>
    </source>
</evidence>
<keyword evidence="5 6" id="KW-0472">Membrane</keyword>
<feature type="transmembrane region" description="Helical" evidence="6">
    <location>
        <begin position="21"/>
        <end position="44"/>
    </location>
</feature>
<dbReference type="AlphaFoldDB" id="A0A126R1C7"/>
<accession>A0A126R1C7</accession>
<dbReference type="KEGG" id="mol:YLM1_1297"/>
<dbReference type="GO" id="GO:0005886">
    <property type="term" value="C:plasma membrane"/>
    <property type="evidence" value="ECO:0007669"/>
    <property type="project" value="UniProtKB-SubCell"/>
</dbReference>
<reference evidence="9" key="2">
    <citation type="submission" date="2016-02" db="EMBL/GenBank/DDBJ databases">
        <title>The draft genome sequence of the rumen methanogen Methanobrevibacter olleyae YLM1.</title>
        <authorList>
            <consortium name="New Zealand Agricultural Greenhouse Gas Research Centre/Pastoral Greenhouse Gas Research Consortium"/>
            <person name="Kelly W.J."/>
            <person name="Li D."/>
            <person name="Lambie S.C."/>
            <person name="Attwood G.T."/>
            <person name="Altermann E."/>
            <person name="Leahy S.C."/>
        </authorList>
    </citation>
    <scope>NUCLEOTIDE SEQUENCE [LARGE SCALE GENOMIC DNA]</scope>
    <source>
        <strain evidence="9">YLM1</strain>
    </source>
</reference>
<evidence type="ECO:0000256" key="4">
    <source>
        <dbReference type="ARBA" id="ARBA00022989"/>
    </source>
</evidence>
<evidence type="ECO:0000256" key="2">
    <source>
        <dbReference type="ARBA" id="ARBA00022475"/>
    </source>
</evidence>
<keyword evidence="3 6" id="KW-0812">Transmembrane</keyword>
<proteinExistence type="predicted"/>
<reference evidence="10" key="4">
    <citation type="submission" date="2016-10" db="EMBL/GenBank/DDBJ databases">
        <authorList>
            <person name="Varghese N."/>
        </authorList>
    </citation>
    <scope>NUCLEOTIDE SEQUENCE [LARGE SCALE GENOMIC DNA]</scope>
    <source>
        <strain evidence="10">DSM 16632</strain>
    </source>
</reference>
<comment type="subcellular location">
    <subcellularLocation>
        <location evidence="1">Cell membrane</location>
        <topology evidence="1">Single-pass membrane protein</topology>
    </subcellularLocation>
</comment>
<protein>
    <submittedName>
        <fullName evidence="8">Biopolymer transport protein ExbD</fullName>
    </submittedName>
    <submittedName>
        <fullName evidence="7">Transporter ExbD/Tol family</fullName>
    </submittedName>
</protein>
<evidence type="ECO:0000256" key="6">
    <source>
        <dbReference type="SAM" id="Phobius"/>
    </source>
</evidence>